<reference evidence="2" key="1">
    <citation type="submission" date="2021-01" db="EMBL/GenBank/DDBJ databases">
        <authorList>
            <consortium name="Genoscope - CEA"/>
            <person name="William W."/>
        </authorList>
    </citation>
    <scope>NUCLEOTIDE SEQUENCE</scope>
</reference>
<evidence type="ECO:0000313" key="2">
    <source>
        <dbReference type="EMBL" id="CAD8055355.1"/>
    </source>
</evidence>
<organism evidence="2 3">
    <name type="scientific">Paramecium sonneborni</name>
    <dbReference type="NCBI Taxonomy" id="65129"/>
    <lineage>
        <taxon>Eukaryota</taxon>
        <taxon>Sar</taxon>
        <taxon>Alveolata</taxon>
        <taxon>Ciliophora</taxon>
        <taxon>Intramacronucleata</taxon>
        <taxon>Oligohymenophorea</taxon>
        <taxon>Peniculida</taxon>
        <taxon>Parameciidae</taxon>
        <taxon>Paramecium</taxon>
    </lineage>
</organism>
<dbReference type="InterPro" id="IPR018247">
    <property type="entry name" value="EF_Hand_1_Ca_BS"/>
</dbReference>
<name>A0A8S1KNN8_9CILI</name>
<dbReference type="PROSITE" id="PS50222">
    <property type="entry name" value="EF_HAND_2"/>
    <property type="match status" value="1"/>
</dbReference>
<evidence type="ECO:0000259" key="1">
    <source>
        <dbReference type="PROSITE" id="PS50222"/>
    </source>
</evidence>
<dbReference type="SMART" id="SM00054">
    <property type="entry name" value="EFh"/>
    <property type="match status" value="1"/>
</dbReference>
<dbReference type="AlphaFoldDB" id="A0A8S1KNN8"/>
<dbReference type="Proteomes" id="UP000692954">
    <property type="component" value="Unassembled WGS sequence"/>
</dbReference>
<feature type="domain" description="EF-hand" evidence="1">
    <location>
        <begin position="100"/>
        <end position="135"/>
    </location>
</feature>
<accession>A0A8S1KNN8</accession>
<protein>
    <recommendedName>
        <fullName evidence="1">EF-hand domain-containing protein</fullName>
    </recommendedName>
</protein>
<proteinExistence type="predicted"/>
<dbReference type="InterPro" id="IPR002048">
    <property type="entry name" value="EF_hand_dom"/>
</dbReference>
<dbReference type="PROSITE" id="PS00018">
    <property type="entry name" value="EF_HAND_1"/>
    <property type="match status" value="1"/>
</dbReference>
<comment type="caution">
    <text evidence="2">The sequence shown here is derived from an EMBL/GenBank/DDBJ whole genome shotgun (WGS) entry which is preliminary data.</text>
</comment>
<keyword evidence="3" id="KW-1185">Reference proteome</keyword>
<dbReference type="OrthoDB" id="191686at2759"/>
<dbReference type="EMBL" id="CAJJDN010000009">
    <property type="protein sequence ID" value="CAD8055355.1"/>
    <property type="molecule type" value="Genomic_DNA"/>
</dbReference>
<gene>
    <name evidence="2" type="ORF">PSON_ATCC_30995.1.T0090201</name>
</gene>
<sequence length="167" mass="19788">MDLKLNKQKPHKTKTMSNKEIYRILAFEFQQQDSLGIKIDLIAEMVSSLFYPNDQNGEAKQNFKNLITQSFKSHCYKDEINEESFCNAMNSVEKYINEETTDRFLQKIFKRHDSDKDGYLNQQEFIFLMKNYKDSHLTEADMLAIYNRMSQGDPKGVSYENFKKYSL</sequence>
<dbReference type="Pfam" id="PF13499">
    <property type="entry name" value="EF-hand_7"/>
    <property type="match status" value="1"/>
</dbReference>
<dbReference type="GO" id="GO:0005509">
    <property type="term" value="F:calcium ion binding"/>
    <property type="evidence" value="ECO:0007669"/>
    <property type="project" value="InterPro"/>
</dbReference>
<evidence type="ECO:0000313" key="3">
    <source>
        <dbReference type="Proteomes" id="UP000692954"/>
    </source>
</evidence>